<evidence type="ECO:0000313" key="6">
    <source>
        <dbReference type="Proteomes" id="UP000677457"/>
    </source>
</evidence>
<dbReference type="GeneID" id="93771345"/>
<proteinExistence type="predicted"/>
<dbReference type="Gene3D" id="1.10.10.800">
    <property type="match status" value="1"/>
</dbReference>
<dbReference type="InterPro" id="IPR029058">
    <property type="entry name" value="AB_hydrolase_fold"/>
</dbReference>
<dbReference type="EMBL" id="BOQM01000033">
    <property type="protein sequence ID" value="GIM87221.1"/>
    <property type="molecule type" value="Genomic_DNA"/>
</dbReference>
<evidence type="ECO:0000313" key="4">
    <source>
        <dbReference type="EMBL" id="TQL36951.1"/>
    </source>
</evidence>
<comment type="caution">
    <text evidence="4">The sequence shown here is derived from an EMBL/GenBank/DDBJ whole genome shotgun (WGS) entry which is preliminary data.</text>
</comment>
<dbReference type="EMBL" id="VFOL01000001">
    <property type="protein sequence ID" value="TQL36951.1"/>
    <property type="molecule type" value="Genomic_DNA"/>
</dbReference>
<dbReference type="AlphaFoldDB" id="A0A542XM73"/>
<sequence length="318" mass="34342">MSQSKSPTTEAVSIETRNGYGTTIAAVIHLPAGLETGATHPAVVVSPSGGGVKEQTAGLYASKLAANGLVAVAYDASFQGESTGTPRQLENPHLRTEDISAVIDFVIRLPYVDTHRIGAMGICVGAGYSINAAINDPRIKAVGTVSMVNIGHNFRNGWDGSVADADAAHMLAQGATARIRDASGEGSERYLLAPRRKQDAQNREQEDEWEYYHTPRGQHPNAPGFMTARSLTQIITYDAFHKAEVYLTQPLLLISGSEDGARWMTDEAHDRAASRDKALYVVDGANHMDLYDRQPYVDDVVSQLAPFFADRLSRSGAR</sequence>
<name>A0A542XM73_SALAC</name>
<dbReference type="PANTHER" id="PTHR47751">
    <property type="entry name" value="SUPERFAMILY HYDROLASE, PUTATIVE (AFU_ORTHOLOGUE AFUA_2G16580)-RELATED"/>
    <property type="match status" value="1"/>
</dbReference>
<dbReference type="SUPFAM" id="SSF53474">
    <property type="entry name" value="alpha/beta-Hydrolases"/>
    <property type="match status" value="1"/>
</dbReference>
<protein>
    <recommendedName>
        <fullName evidence="2">Serine aminopeptidase S33 domain-containing protein</fullName>
    </recommendedName>
</protein>
<keyword evidence="6" id="KW-1185">Reference proteome</keyword>
<evidence type="ECO:0000313" key="3">
    <source>
        <dbReference type="EMBL" id="GIM87221.1"/>
    </source>
</evidence>
<evidence type="ECO:0000256" key="1">
    <source>
        <dbReference type="SAM" id="MobiDB-lite"/>
    </source>
</evidence>
<dbReference type="InterPro" id="IPR022742">
    <property type="entry name" value="Hydrolase_4"/>
</dbReference>
<feature type="domain" description="Serine aminopeptidase S33" evidence="2">
    <location>
        <begin position="42"/>
        <end position="293"/>
    </location>
</feature>
<dbReference type="RefSeq" id="WP_018802481.1">
    <property type="nucleotide sequence ID" value="NZ_BOQM01000033.1"/>
</dbReference>
<evidence type="ECO:0000259" key="2">
    <source>
        <dbReference type="Pfam" id="PF12146"/>
    </source>
</evidence>
<dbReference type="Proteomes" id="UP000315983">
    <property type="component" value="Unassembled WGS sequence"/>
</dbReference>
<dbReference type="Pfam" id="PF12146">
    <property type="entry name" value="Hydrolase_4"/>
    <property type="match status" value="1"/>
</dbReference>
<evidence type="ECO:0000313" key="5">
    <source>
        <dbReference type="Proteomes" id="UP000315983"/>
    </source>
</evidence>
<dbReference type="PANTHER" id="PTHR47751:SF1">
    <property type="entry name" value="SUPERFAMILY HYDROLASE, PUTATIVE (AFU_ORTHOLOGUE AFUA_2G16580)-RELATED"/>
    <property type="match status" value="1"/>
</dbReference>
<dbReference type="Gene3D" id="3.40.50.1820">
    <property type="entry name" value="alpha/beta hydrolase"/>
    <property type="match status" value="1"/>
</dbReference>
<organism evidence="4 5">
    <name type="scientific">Salinispora arenicola</name>
    <dbReference type="NCBI Taxonomy" id="168697"/>
    <lineage>
        <taxon>Bacteria</taxon>
        <taxon>Bacillati</taxon>
        <taxon>Actinomycetota</taxon>
        <taxon>Actinomycetes</taxon>
        <taxon>Micromonosporales</taxon>
        <taxon>Micromonosporaceae</taxon>
        <taxon>Salinispora</taxon>
    </lineage>
</organism>
<reference evidence="4 5" key="1">
    <citation type="submission" date="2019-06" db="EMBL/GenBank/DDBJ databases">
        <title>Sequencing the genomes of 1000 actinobacteria strains.</title>
        <authorList>
            <person name="Klenk H.-P."/>
        </authorList>
    </citation>
    <scope>NUCLEOTIDE SEQUENCE [LARGE SCALE GENOMIC DNA]</scope>
    <source>
        <strain evidence="4 5">DSM 44819</strain>
    </source>
</reference>
<dbReference type="Proteomes" id="UP000677457">
    <property type="component" value="Unassembled WGS sequence"/>
</dbReference>
<reference evidence="3 6" key="2">
    <citation type="submission" date="2021-03" db="EMBL/GenBank/DDBJ databases">
        <title>Whole genome shotgun sequence of Salinispora arenicola NBRC 105043.</title>
        <authorList>
            <person name="Komaki H."/>
            <person name="Tamura T."/>
        </authorList>
    </citation>
    <scope>NUCLEOTIDE SEQUENCE [LARGE SCALE GENOMIC DNA]</scope>
    <source>
        <strain evidence="3 6">NBRC 105043</strain>
    </source>
</reference>
<feature type="region of interest" description="Disordered" evidence="1">
    <location>
        <begin position="188"/>
        <end position="207"/>
    </location>
</feature>
<dbReference type="InterPro" id="IPR051411">
    <property type="entry name" value="Polyketide_trans_af380"/>
</dbReference>
<accession>A0A542XM73</accession>
<gene>
    <name evidence="4" type="ORF">FB564_2092</name>
    <name evidence="3" type="ORF">Sar04_39570</name>
</gene>